<reference evidence="2 3" key="1">
    <citation type="submission" date="2016-09" db="EMBL/GenBank/DDBJ databases">
        <authorList>
            <person name="Capua I."/>
            <person name="De Benedictis P."/>
            <person name="Joannis T."/>
            <person name="Lombin L.H."/>
            <person name="Cattoli G."/>
        </authorList>
    </citation>
    <scope>NUCLEOTIDE SEQUENCE [LARGE SCALE GENOMIC DNA]</scope>
    <source>
        <strain evidence="2 3">NIO-1002</strain>
    </source>
</reference>
<dbReference type="OrthoDB" id="5052575at2"/>
<sequence>MTDPRPENDLELAIRLARSGEWAVEQLAPALLGFELVVLTEGTPEPTAVNPLVVHRGGSSFLAAFTAVDRVPAEFGQNRSALMMPGRILVGGAGSGVGLAVNPGSADAMEIPASALAALRSFSSAPEERYFIREGVIDGQSVPISVFRRRVTPEGPVDERLLDVDSWTDDTPHTVDKAVRFPLDSDLEEISPDAAQDVFDMVSRRSYTPLRRR</sequence>
<proteinExistence type="predicted"/>
<dbReference type="InterPro" id="IPR009839">
    <property type="entry name" value="SseB_N"/>
</dbReference>
<protein>
    <submittedName>
        <fullName evidence="2">SseB protein N-terminal domain-containing protein</fullName>
    </submittedName>
</protein>
<organism evidence="2 3">
    <name type="scientific">Microbacterium enclense</name>
    <dbReference type="NCBI Taxonomy" id="993073"/>
    <lineage>
        <taxon>Bacteria</taxon>
        <taxon>Bacillati</taxon>
        <taxon>Actinomycetota</taxon>
        <taxon>Actinomycetes</taxon>
        <taxon>Micrococcales</taxon>
        <taxon>Microbacteriaceae</taxon>
        <taxon>Microbacterium</taxon>
    </lineage>
</organism>
<dbReference type="AlphaFoldDB" id="A0A1G6RVS6"/>
<dbReference type="EMBL" id="FMYG01000014">
    <property type="protein sequence ID" value="SDD08553.1"/>
    <property type="molecule type" value="Genomic_DNA"/>
</dbReference>
<gene>
    <name evidence="2" type="ORF">SAMN05216418_0225</name>
</gene>
<dbReference type="RefSeq" id="WP_058233731.1">
    <property type="nucleotide sequence ID" value="NZ_FMYG01000014.1"/>
</dbReference>
<dbReference type="Pfam" id="PF07179">
    <property type="entry name" value="SseB"/>
    <property type="match status" value="1"/>
</dbReference>
<name>A0A1G6RVS6_9MICO</name>
<evidence type="ECO:0000313" key="2">
    <source>
        <dbReference type="EMBL" id="SDD08553.1"/>
    </source>
</evidence>
<feature type="domain" description="SseB protein N-terminal" evidence="1">
    <location>
        <begin position="13"/>
        <end position="118"/>
    </location>
</feature>
<evidence type="ECO:0000259" key="1">
    <source>
        <dbReference type="Pfam" id="PF07179"/>
    </source>
</evidence>
<dbReference type="Proteomes" id="UP000183203">
    <property type="component" value="Unassembled WGS sequence"/>
</dbReference>
<evidence type="ECO:0000313" key="3">
    <source>
        <dbReference type="Proteomes" id="UP000183203"/>
    </source>
</evidence>
<accession>A0A1G6RVS6</accession>